<gene>
    <name evidence="3" type="ORF">J2Z37_003296</name>
</gene>
<dbReference type="Proteomes" id="UP001519343">
    <property type="component" value="Unassembled WGS sequence"/>
</dbReference>
<dbReference type="PRINTS" id="PR00111">
    <property type="entry name" value="ABHYDROLASE"/>
</dbReference>
<proteinExistence type="predicted"/>
<name>A0ABS4GSM9_9BACL</name>
<evidence type="ECO:0000256" key="1">
    <source>
        <dbReference type="ARBA" id="ARBA00022801"/>
    </source>
</evidence>
<dbReference type="InterPro" id="IPR029058">
    <property type="entry name" value="AB_hydrolase_fold"/>
</dbReference>
<reference evidence="3 4" key="1">
    <citation type="submission" date="2021-03" db="EMBL/GenBank/DDBJ databases">
        <title>Genomic Encyclopedia of Type Strains, Phase IV (KMG-IV): sequencing the most valuable type-strain genomes for metagenomic binning, comparative biology and taxonomic classification.</title>
        <authorList>
            <person name="Goeker M."/>
        </authorList>
    </citation>
    <scope>NUCLEOTIDE SEQUENCE [LARGE SCALE GENOMIC DNA]</scope>
    <source>
        <strain evidence="3 4">DSM 24738</strain>
    </source>
</reference>
<keyword evidence="4" id="KW-1185">Reference proteome</keyword>
<evidence type="ECO:0000313" key="4">
    <source>
        <dbReference type="Proteomes" id="UP001519343"/>
    </source>
</evidence>
<dbReference type="Pfam" id="PF00561">
    <property type="entry name" value="Abhydrolase_1"/>
    <property type="match status" value="1"/>
</dbReference>
<sequence length="258" mass="28969">MPFSTREGISIHYHTEGVGTPIIFLHSLGTNHNIWDDQFNAFKSDYNVIGFDFKGHGESGKKLPFTIENAMLDAKHIMDLLEISEAHIVGISLGGHVAMKLYEQVPNRVKSLTLADTWAYVPPHLRVERTNNRIGRLQSISIEQFCEELAVSSIALGAESKTIEKLRALMNFSKDTYISAWDAVHSVDFRELLKTIHVPVLVMVGDQDKSSPLSYAEEITTQIEKAKLEIIPNAGHLSHLTNVPYFNQKLREFLGGNK</sequence>
<dbReference type="PANTHER" id="PTHR43798:SF31">
    <property type="entry name" value="AB HYDROLASE SUPERFAMILY PROTEIN YCLE"/>
    <property type="match status" value="1"/>
</dbReference>
<accession>A0ABS4GSM9</accession>
<protein>
    <submittedName>
        <fullName evidence="3">Pimeloyl-ACP methyl ester carboxylesterase</fullName>
    </submittedName>
</protein>
<feature type="domain" description="AB hydrolase-1" evidence="2">
    <location>
        <begin position="21"/>
        <end position="242"/>
    </location>
</feature>
<dbReference type="Gene3D" id="3.40.50.1820">
    <property type="entry name" value="alpha/beta hydrolase"/>
    <property type="match status" value="1"/>
</dbReference>
<evidence type="ECO:0000259" key="2">
    <source>
        <dbReference type="Pfam" id="PF00561"/>
    </source>
</evidence>
<evidence type="ECO:0000313" key="3">
    <source>
        <dbReference type="EMBL" id="MBP1933283.1"/>
    </source>
</evidence>
<dbReference type="SUPFAM" id="SSF53474">
    <property type="entry name" value="alpha/beta-Hydrolases"/>
    <property type="match status" value="1"/>
</dbReference>
<dbReference type="InterPro" id="IPR050266">
    <property type="entry name" value="AB_hydrolase_sf"/>
</dbReference>
<dbReference type="InterPro" id="IPR000073">
    <property type="entry name" value="AB_hydrolase_1"/>
</dbReference>
<dbReference type="RefSeq" id="WP_209811297.1">
    <property type="nucleotide sequence ID" value="NZ_JAGGKT010000010.1"/>
</dbReference>
<dbReference type="PANTHER" id="PTHR43798">
    <property type="entry name" value="MONOACYLGLYCEROL LIPASE"/>
    <property type="match status" value="1"/>
</dbReference>
<keyword evidence="1" id="KW-0378">Hydrolase</keyword>
<dbReference type="EMBL" id="JAGGKT010000010">
    <property type="protein sequence ID" value="MBP1933283.1"/>
    <property type="molecule type" value="Genomic_DNA"/>
</dbReference>
<comment type="caution">
    <text evidence="3">The sequence shown here is derived from an EMBL/GenBank/DDBJ whole genome shotgun (WGS) entry which is preliminary data.</text>
</comment>
<organism evidence="3 4">
    <name type="scientific">Ammoniphilus resinae</name>
    <dbReference type="NCBI Taxonomy" id="861532"/>
    <lineage>
        <taxon>Bacteria</taxon>
        <taxon>Bacillati</taxon>
        <taxon>Bacillota</taxon>
        <taxon>Bacilli</taxon>
        <taxon>Bacillales</taxon>
        <taxon>Paenibacillaceae</taxon>
        <taxon>Aneurinibacillus group</taxon>
        <taxon>Ammoniphilus</taxon>
    </lineage>
</organism>